<dbReference type="EMBL" id="JAUESC010000385">
    <property type="protein sequence ID" value="KAK0578141.1"/>
    <property type="molecule type" value="Genomic_DNA"/>
</dbReference>
<dbReference type="PANTHER" id="PTHR27006">
    <property type="entry name" value="PROMASTIGOTE SURFACE ANTIGEN PROTEIN PSA"/>
    <property type="match status" value="1"/>
</dbReference>
<protein>
    <submittedName>
        <fullName evidence="2">Uncharacterized protein</fullName>
    </submittedName>
</protein>
<comment type="caution">
    <text evidence="2">The sequence shown here is derived from an EMBL/GenBank/DDBJ whole genome shotgun (WGS) entry which is preliminary data.</text>
</comment>
<dbReference type="AlphaFoldDB" id="A0AA39VFH2"/>
<accession>A0AA39VFH2</accession>
<reference evidence="2" key="2">
    <citation type="submission" date="2023-06" db="EMBL/GenBank/DDBJ databases">
        <authorList>
            <person name="Swenson N.G."/>
            <person name="Wegrzyn J.L."/>
            <person name="Mcevoy S.L."/>
        </authorList>
    </citation>
    <scope>NUCLEOTIDE SEQUENCE</scope>
    <source>
        <strain evidence="2">NS2018</strain>
        <tissue evidence="2">Leaf</tissue>
    </source>
</reference>
<dbReference type="Proteomes" id="UP001168877">
    <property type="component" value="Unassembled WGS sequence"/>
</dbReference>
<evidence type="ECO:0000313" key="2">
    <source>
        <dbReference type="EMBL" id="KAK0578141.1"/>
    </source>
</evidence>
<gene>
    <name evidence="2" type="ORF">LWI29_005762</name>
</gene>
<evidence type="ECO:0000256" key="1">
    <source>
        <dbReference type="SAM" id="MobiDB-lite"/>
    </source>
</evidence>
<reference evidence="2" key="1">
    <citation type="journal article" date="2022" name="Plant J.">
        <title>Strategies of tolerance reflected in two North American maple genomes.</title>
        <authorList>
            <person name="McEvoy S.L."/>
            <person name="Sezen U.U."/>
            <person name="Trouern-Trend A."/>
            <person name="McMahon S.M."/>
            <person name="Schaberg P.G."/>
            <person name="Yang J."/>
            <person name="Wegrzyn J.L."/>
            <person name="Swenson N.G."/>
        </authorList>
    </citation>
    <scope>NUCLEOTIDE SEQUENCE</scope>
    <source>
        <strain evidence="2">NS2018</strain>
    </source>
</reference>
<organism evidence="2 3">
    <name type="scientific">Acer saccharum</name>
    <name type="common">Sugar maple</name>
    <dbReference type="NCBI Taxonomy" id="4024"/>
    <lineage>
        <taxon>Eukaryota</taxon>
        <taxon>Viridiplantae</taxon>
        <taxon>Streptophyta</taxon>
        <taxon>Embryophyta</taxon>
        <taxon>Tracheophyta</taxon>
        <taxon>Spermatophyta</taxon>
        <taxon>Magnoliopsida</taxon>
        <taxon>eudicotyledons</taxon>
        <taxon>Gunneridae</taxon>
        <taxon>Pentapetalae</taxon>
        <taxon>rosids</taxon>
        <taxon>malvids</taxon>
        <taxon>Sapindales</taxon>
        <taxon>Sapindaceae</taxon>
        <taxon>Hippocastanoideae</taxon>
        <taxon>Acereae</taxon>
        <taxon>Acer</taxon>
    </lineage>
</organism>
<proteinExistence type="predicted"/>
<dbReference type="PANTHER" id="PTHR27006:SF606">
    <property type="entry name" value="INTERLEUKIN-1 RECEPTOR-ASSOCIATED KINASE 4"/>
    <property type="match status" value="1"/>
</dbReference>
<dbReference type="SUPFAM" id="SSF56112">
    <property type="entry name" value="Protein kinase-like (PK-like)"/>
    <property type="match status" value="1"/>
</dbReference>
<dbReference type="Gene3D" id="1.10.510.10">
    <property type="entry name" value="Transferase(Phosphotransferase) domain 1"/>
    <property type="match status" value="1"/>
</dbReference>
<feature type="region of interest" description="Disordered" evidence="1">
    <location>
        <begin position="130"/>
        <end position="164"/>
    </location>
</feature>
<keyword evidence="3" id="KW-1185">Reference proteome</keyword>
<feature type="compositionally biased region" description="Polar residues" evidence="1">
    <location>
        <begin position="143"/>
        <end position="164"/>
    </location>
</feature>
<dbReference type="InterPro" id="IPR011009">
    <property type="entry name" value="Kinase-like_dom_sf"/>
</dbReference>
<evidence type="ECO:0000313" key="3">
    <source>
        <dbReference type="Proteomes" id="UP001168877"/>
    </source>
</evidence>
<name>A0AA39VFH2_ACESA</name>
<sequence length="164" mass="17710">MVPAVRKKGYYCSTSLTSGSPTGFTALTIRFYCSDHRSTVPATGVTVPVVRLTVPTTGVTVPATGFIIWELWRDGKAPEIVDSCINDSCPANEVMRCIQVGLLCVQDNAKDRPSMSNVVFMLSNGTVLPSPKKSSFPVRNSDLDSSIGTKRSNNEVTNTTFDGR</sequence>